<evidence type="ECO:0000313" key="1">
    <source>
        <dbReference type="EMBL" id="VAW30588.1"/>
    </source>
</evidence>
<organism evidence="1">
    <name type="scientific">hydrothermal vent metagenome</name>
    <dbReference type="NCBI Taxonomy" id="652676"/>
    <lineage>
        <taxon>unclassified sequences</taxon>
        <taxon>metagenomes</taxon>
        <taxon>ecological metagenomes</taxon>
    </lineage>
</organism>
<protein>
    <submittedName>
        <fullName evidence="1">Uncharacterized protein</fullName>
    </submittedName>
</protein>
<accession>A0A3B0UIU5</accession>
<proteinExistence type="predicted"/>
<dbReference type="AlphaFoldDB" id="A0A3B0UIU5"/>
<name>A0A3B0UIU5_9ZZZZ</name>
<dbReference type="EMBL" id="UOET01000541">
    <property type="protein sequence ID" value="VAW30588.1"/>
    <property type="molecule type" value="Genomic_DNA"/>
</dbReference>
<reference evidence="1" key="1">
    <citation type="submission" date="2018-06" db="EMBL/GenBank/DDBJ databases">
        <authorList>
            <person name="Zhirakovskaya E."/>
        </authorList>
    </citation>
    <scope>NUCLEOTIDE SEQUENCE</scope>
</reference>
<sequence length="272" mass="30332">MKTMKTMAILFTALLMVGVSFGQMKYKPSKVIVVVLGPKNPTFDESKFSDLHFYYLPGLKLSKDGGIYGKASKNKKKNAWSSVLGVGATSHAEATQNYSGEPAILVEKHISSGTAYIFDKNGLVNAETFNGRQESFNNQTKFMVHFKKMKRSWESETFGNLMKSLVKKGETMKPPKKYNTSHLLERKIYAFQVTDAKGDAFDIQNLTKGNSATLLVFLYINPEFDFNKGKESGAGKKGKDYMNQVAQTAAADKQIAPLYNLEKGIFGKKLKR</sequence>
<gene>
    <name evidence="1" type="ORF">MNBD_BACTEROID07-1477</name>
</gene>